<comment type="catalytic activity">
    <reaction evidence="2">
        <text>N(6)-D-ribulosyl-L-lysyl-[protein] + ATP = N(6)-(3-O-phospho-D-ribulosyl)-L-lysyl-[protein] + ADP + H(+)</text>
        <dbReference type="Rhea" id="RHEA:48432"/>
        <dbReference type="Rhea" id="RHEA-COMP:12103"/>
        <dbReference type="Rhea" id="RHEA-COMP:12104"/>
        <dbReference type="ChEBI" id="CHEBI:15378"/>
        <dbReference type="ChEBI" id="CHEBI:30616"/>
        <dbReference type="ChEBI" id="CHEBI:90418"/>
        <dbReference type="ChEBI" id="CHEBI:90420"/>
        <dbReference type="ChEBI" id="CHEBI:456216"/>
        <dbReference type="EC" id="2.7.1.172"/>
    </reaction>
    <physiologicalReaction direction="left-to-right" evidence="2">
        <dbReference type="Rhea" id="RHEA:48433"/>
    </physiologicalReaction>
</comment>
<keyword evidence="4" id="KW-1185">Reference proteome</keyword>
<dbReference type="OrthoDB" id="5772781at2759"/>
<dbReference type="EMBL" id="ML119056">
    <property type="protein sequence ID" value="ROT38107.1"/>
    <property type="molecule type" value="Genomic_DNA"/>
</dbReference>
<dbReference type="RefSeq" id="XP_028465913.1">
    <property type="nucleotide sequence ID" value="XM_028608145.1"/>
</dbReference>
<dbReference type="PIRSF" id="PIRSF006221">
    <property type="entry name" value="Ketosamine-3-kinase"/>
    <property type="match status" value="1"/>
</dbReference>
<sequence>KATTGDVGRHMMEGTWEAENALFDAIPLHVPIPIGWGTYSADPNTHFYISEFIEVTDEVPSPQQWARVVAQLHRRTTGQSPAGKFGFGAVTHLGNVPVDNRWSDTWETLWANQMKSLLDEEERRHGPDEEYTRLKEAFFRFVLPRYLGPLEADGRSIQPCLIHSDLRPGNTKTIDESNNTCMFGVSAYWGHFEADLGICLNDYQFGRSYMDAYWKHAEPSEPKKDFDTRNAIYALKHHVLMSVTHYDKKELRIK</sequence>
<evidence type="ECO:0000313" key="3">
    <source>
        <dbReference type="EMBL" id="ROT38107.1"/>
    </source>
</evidence>
<dbReference type="Gene3D" id="3.90.1200.10">
    <property type="match status" value="1"/>
</dbReference>
<dbReference type="Proteomes" id="UP000272025">
    <property type="component" value="Unassembled WGS sequence"/>
</dbReference>
<feature type="non-terminal residue" evidence="3">
    <location>
        <position position="1"/>
    </location>
</feature>
<organism evidence="3 4">
    <name type="scientific">Sodiomyces alkalinus (strain CBS 110278 / VKM F-3762 / F11)</name>
    <name type="common">Alkaliphilic filamentous fungus</name>
    <dbReference type="NCBI Taxonomy" id="1314773"/>
    <lineage>
        <taxon>Eukaryota</taxon>
        <taxon>Fungi</taxon>
        <taxon>Dikarya</taxon>
        <taxon>Ascomycota</taxon>
        <taxon>Pezizomycotina</taxon>
        <taxon>Sordariomycetes</taxon>
        <taxon>Hypocreomycetidae</taxon>
        <taxon>Glomerellales</taxon>
        <taxon>Plectosphaerellaceae</taxon>
        <taxon>Sodiomyces</taxon>
    </lineage>
</organism>
<dbReference type="GeneID" id="39576623"/>
<dbReference type="GO" id="GO:0102193">
    <property type="term" value="F:protein-ribulosamine 3-kinase activity"/>
    <property type="evidence" value="ECO:0007669"/>
    <property type="project" value="UniProtKB-EC"/>
</dbReference>
<evidence type="ECO:0000256" key="2">
    <source>
        <dbReference type="ARBA" id="ARBA00048655"/>
    </source>
</evidence>
<dbReference type="Pfam" id="PF03881">
    <property type="entry name" value="Fructosamin_kin"/>
    <property type="match status" value="1"/>
</dbReference>
<gene>
    <name evidence="3" type="ORF">SODALDRAFT_279012</name>
</gene>
<dbReference type="InterPro" id="IPR016477">
    <property type="entry name" value="Fructo-/Ketosamine-3-kinase"/>
</dbReference>
<evidence type="ECO:0000256" key="1">
    <source>
        <dbReference type="ARBA" id="ARBA00011961"/>
    </source>
</evidence>
<protein>
    <recommendedName>
        <fullName evidence="1">protein-ribulosamine 3-kinase</fullName>
        <ecNumber evidence="1">2.7.1.172</ecNumber>
    </recommendedName>
</protein>
<dbReference type="PANTHER" id="PTHR12149:SF8">
    <property type="entry name" value="PROTEIN-RIBULOSAMINE 3-KINASE"/>
    <property type="match status" value="1"/>
</dbReference>
<dbReference type="PANTHER" id="PTHR12149">
    <property type="entry name" value="FRUCTOSAMINE 3 KINASE-RELATED PROTEIN"/>
    <property type="match status" value="1"/>
</dbReference>
<accession>A0A3N2PUC2</accession>
<dbReference type="AlphaFoldDB" id="A0A3N2PUC2"/>
<dbReference type="SUPFAM" id="SSF56112">
    <property type="entry name" value="Protein kinase-like (PK-like)"/>
    <property type="match status" value="1"/>
</dbReference>
<name>A0A3N2PUC2_SODAK</name>
<dbReference type="EC" id="2.7.1.172" evidence="1"/>
<dbReference type="InterPro" id="IPR011009">
    <property type="entry name" value="Kinase-like_dom_sf"/>
</dbReference>
<reference evidence="3 4" key="1">
    <citation type="journal article" date="2018" name="Mol. Ecol.">
        <title>The obligate alkalophilic soda-lake fungus Sodiomyces alkalinus has shifted to a protein diet.</title>
        <authorList>
            <person name="Grum-Grzhimaylo A.A."/>
            <person name="Falkoski D.L."/>
            <person name="van den Heuvel J."/>
            <person name="Valero-Jimenez C.A."/>
            <person name="Min B."/>
            <person name="Choi I.G."/>
            <person name="Lipzen A."/>
            <person name="Daum C.G."/>
            <person name="Aanen D.K."/>
            <person name="Tsang A."/>
            <person name="Henrissat B."/>
            <person name="Bilanenko E.N."/>
            <person name="de Vries R.P."/>
            <person name="van Kan J.A.L."/>
            <person name="Grigoriev I.V."/>
            <person name="Debets A.J.M."/>
        </authorList>
    </citation>
    <scope>NUCLEOTIDE SEQUENCE [LARGE SCALE GENOMIC DNA]</scope>
    <source>
        <strain evidence="3 4">F11</strain>
    </source>
</reference>
<proteinExistence type="predicted"/>
<evidence type="ECO:0000313" key="4">
    <source>
        <dbReference type="Proteomes" id="UP000272025"/>
    </source>
</evidence>